<dbReference type="AlphaFoldDB" id="A0A1F7VD08"/>
<dbReference type="GO" id="GO:0006412">
    <property type="term" value="P:translation"/>
    <property type="evidence" value="ECO:0007669"/>
    <property type="project" value="InterPro"/>
</dbReference>
<evidence type="ECO:0000256" key="4">
    <source>
        <dbReference type="ARBA" id="ARBA00035244"/>
    </source>
</evidence>
<dbReference type="InterPro" id="IPR002136">
    <property type="entry name" value="Ribosomal_uL4"/>
</dbReference>
<dbReference type="STRING" id="1802410.A3H75_00695"/>
<keyword evidence="2 7" id="KW-0689">Ribosomal protein</keyword>
<dbReference type="EMBL" id="MGES01000053">
    <property type="protein sequence ID" value="OGL88321.1"/>
    <property type="molecule type" value="Genomic_DNA"/>
</dbReference>
<keyword evidence="3" id="KW-0687">Ribonucleoprotein</keyword>
<gene>
    <name evidence="7" type="ORF">A3H75_00695</name>
</gene>
<comment type="similarity">
    <text evidence="1">Belongs to the universal ribosomal protein uL4 family.</text>
</comment>
<evidence type="ECO:0000256" key="5">
    <source>
        <dbReference type="ARBA" id="ARBA00035462"/>
    </source>
</evidence>
<protein>
    <recommendedName>
        <fullName evidence="4">Large ribosomal subunit protein uL4</fullName>
    </recommendedName>
    <alternativeName>
        <fullName evidence="5">50S ribosomal protein L4</fullName>
    </alternativeName>
</protein>
<proteinExistence type="inferred from homology"/>
<dbReference type="PANTHER" id="PTHR10746">
    <property type="entry name" value="50S RIBOSOMAL PROTEIN L4"/>
    <property type="match status" value="1"/>
</dbReference>
<evidence type="ECO:0000313" key="8">
    <source>
        <dbReference type="Proteomes" id="UP000176678"/>
    </source>
</evidence>
<dbReference type="GO" id="GO:0005840">
    <property type="term" value="C:ribosome"/>
    <property type="evidence" value="ECO:0007669"/>
    <property type="project" value="UniProtKB-KW"/>
</dbReference>
<feature type="non-terminal residue" evidence="7">
    <location>
        <position position="103"/>
    </location>
</feature>
<dbReference type="Proteomes" id="UP000176678">
    <property type="component" value="Unassembled WGS sequence"/>
</dbReference>
<organism evidence="7 8">
    <name type="scientific">Candidatus Uhrbacteria bacterium RIFCSPLOWO2_02_FULL_51_9</name>
    <dbReference type="NCBI Taxonomy" id="1802410"/>
    <lineage>
        <taxon>Bacteria</taxon>
        <taxon>Candidatus Uhriibacteriota</taxon>
    </lineage>
</organism>
<dbReference type="SUPFAM" id="SSF52166">
    <property type="entry name" value="Ribosomal protein L4"/>
    <property type="match status" value="1"/>
</dbReference>
<evidence type="ECO:0000256" key="2">
    <source>
        <dbReference type="ARBA" id="ARBA00022980"/>
    </source>
</evidence>
<dbReference type="Gene3D" id="3.40.1370.10">
    <property type="match status" value="1"/>
</dbReference>
<reference evidence="7 8" key="1">
    <citation type="journal article" date="2016" name="Nat. Commun.">
        <title>Thousands of microbial genomes shed light on interconnected biogeochemical processes in an aquifer system.</title>
        <authorList>
            <person name="Anantharaman K."/>
            <person name="Brown C.T."/>
            <person name="Hug L.A."/>
            <person name="Sharon I."/>
            <person name="Castelle C.J."/>
            <person name="Probst A.J."/>
            <person name="Thomas B.C."/>
            <person name="Singh A."/>
            <person name="Wilkins M.J."/>
            <person name="Karaoz U."/>
            <person name="Brodie E.L."/>
            <person name="Williams K.H."/>
            <person name="Hubbard S.S."/>
            <person name="Banfield J.F."/>
        </authorList>
    </citation>
    <scope>NUCLEOTIDE SEQUENCE [LARGE SCALE GENOMIC DNA]</scope>
</reference>
<evidence type="ECO:0000256" key="3">
    <source>
        <dbReference type="ARBA" id="ARBA00023274"/>
    </source>
</evidence>
<feature type="compositionally biased region" description="Basic residues" evidence="6">
    <location>
        <begin position="60"/>
        <end position="71"/>
    </location>
</feature>
<comment type="caution">
    <text evidence="7">The sequence shown here is derived from an EMBL/GenBank/DDBJ whole genome shotgun (WGS) entry which is preliminary data.</text>
</comment>
<dbReference type="InterPro" id="IPR013005">
    <property type="entry name" value="Ribosomal_uL4-like"/>
</dbReference>
<accession>A0A1F7VD08</accession>
<name>A0A1F7VD08_9BACT</name>
<dbReference type="InterPro" id="IPR023574">
    <property type="entry name" value="Ribosomal_uL4_dom_sf"/>
</dbReference>
<dbReference type="GO" id="GO:0003735">
    <property type="term" value="F:structural constituent of ribosome"/>
    <property type="evidence" value="ECO:0007669"/>
    <property type="project" value="InterPro"/>
</dbReference>
<sequence>MPKISVYNHEGKAVETLELSAQIFGVPVKEQVVAEAVFAQEAAHRVARAHTKTRGEVRGGGKKPWKQKGTGRARQGSIRSPQWRGGGVIFGPRSQQVFAVKIN</sequence>
<evidence type="ECO:0000256" key="6">
    <source>
        <dbReference type="SAM" id="MobiDB-lite"/>
    </source>
</evidence>
<dbReference type="PANTHER" id="PTHR10746:SF6">
    <property type="entry name" value="LARGE RIBOSOMAL SUBUNIT PROTEIN UL4M"/>
    <property type="match status" value="1"/>
</dbReference>
<dbReference type="Pfam" id="PF00573">
    <property type="entry name" value="Ribosomal_L4"/>
    <property type="match status" value="1"/>
</dbReference>
<evidence type="ECO:0000256" key="1">
    <source>
        <dbReference type="ARBA" id="ARBA00010528"/>
    </source>
</evidence>
<feature type="region of interest" description="Disordered" evidence="6">
    <location>
        <begin position="47"/>
        <end position="89"/>
    </location>
</feature>
<dbReference type="GO" id="GO:1990904">
    <property type="term" value="C:ribonucleoprotein complex"/>
    <property type="evidence" value="ECO:0007669"/>
    <property type="project" value="UniProtKB-KW"/>
</dbReference>
<evidence type="ECO:0000313" key="7">
    <source>
        <dbReference type="EMBL" id="OGL88321.1"/>
    </source>
</evidence>